<evidence type="ECO:0000313" key="1">
    <source>
        <dbReference type="EMBL" id="CDW35440.1"/>
    </source>
</evidence>
<organism evidence="1">
    <name type="scientific">Lepeophtheirus salmonis</name>
    <name type="common">Salmon louse</name>
    <name type="synonym">Caligus salmonis</name>
    <dbReference type="NCBI Taxonomy" id="72036"/>
    <lineage>
        <taxon>Eukaryota</taxon>
        <taxon>Metazoa</taxon>
        <taxon>Ecdysozoa</taxon>
        <taxon>Arthropoda</taxon>
        <taxon>Crustacea</taxon>
        <taxon>Multicrustacea</taxon>
        <taxon>Hexanauplia</taxon>
        <taxon>Copepoda</taxon>
        <taxon>Siphonostomatoida</taxon>
        <taxon>Caligidae</taxon>
        <taxon>Lepeophtheirus</taxon>
    </lineage>
</organism>
<accession>A0A0K2UBK0</accession>
<name>A0A0K2UBK0_LEPSM</name>
<protein>
    <submittedName>
        <fullName evidence="1">Uncharacterized protein</fullName>
    </submittedName>
</protein>
<dbReference type="AlphaFoldDB" id="A0A0K2UBK0"/>
<sequence length="24" mass="2766">MESYGHDLHCRKEAIYSTACQGCY</sequence>
<reference evidence="1" key="1">
    <citation type="submission" date="2014-05" db="EMBL/GenBank/DDBJ databases">
        <authorList>
            <person name="Chronopoulou M."/>
        </authorList>
    </citation>
    <scope>NUCLEOTIDE SEQUENCE</scope>
    <source>
        <tissue evidence="1">Whole organism</tissue>
    </source>
</reference>
<dbReference type="EMBL" id="HACA01018079">
    <property type="protein sequence ID" value="CDW35440.1"/>
    <property type="molecule type" value="Transcribed_RNA"/>
</dbReference>
<proteinExistence type="predicted"/>